<evidence type="ECO:0000256" key="1">
    <source>
        <dbReference type="SAM" id="Phobius"/>
    </source>
</evidence>
<dbReference type="AlphaFoldDB" id="A0A7W0HTA4"/>
<reference evidence="2 3" key="1">
    <citation type="submission" date="2020-07" db="EMBL/GenBank/DDBJ databases">
        <title>Genomic Encyclopedia of Type Strains, Phase IV (KMG-IV): sequencing the most valuable type-strain genomes for metagenomic binning, comparative biology and taxonomic classification.</title>
        <authorList>
            <person name="Goeker M."/>
        </authorList>
    </citation>
    <scope>NUCLEOTIDE SEQUENCE [LARGE SCALE GENOMIC DNA]</scope>
    <source>
        <strain evidence="2 3">DSM 45533</strain>
    </source>
</reference>
<keyword evidence="3" id="KW-1185">Reference proteome</keyword>
<name>A0A7W0HTA4_9ACTN</name>
<accession>A0A7W0HTA4</accession>
<evidence type="ECO:0000313" key="2">
    <source>
        <dbReference type="EMBL" id="MBA2894835.1"/>
    </source>
</evidence>
<dbReference type="Proteomes" id="UP000530928">
    <property type="component" value="Unassembled WGS sequence"/>
</dbReference>
<gene>
    <name evidence="2" type="ORF">HNR30_006207</name>
</gene>
<feature type="transmembrane region" description="Helical" evidence="1">
    <location>
        <begin position="49"/>
        <end position="70"/>
    </location>
</feature>
<protein>
    <submittedName>
        <fullName evidence="2">Uncharacterized protein</fullName>
    </submittedName>
</protein>
<comment type="caution">
    <text evidence="2">The sequence shown here is derived from an EMBL/GenBank/DDBJ whole genome shotgun (WGS) entry which is preliminary data.</text>
</comment>
<keyword evidence="1" id="KW-0812">Transmembrane</keyword>
<keyword evidence="1" id="KW-0472">Membrane</keyword>
<feature type="transmembrane region" description="Helical" evidence="1">
    <location>
        <begin position="21"/>
        <end position="43"/>
    </location>
</feature>
<dbReference type="EMBL" id="JACDUR010000006">
    <property type="protein sequence ID" value="MBA2894835.1"/>
    <property type="molecule type" value="Genomic_DNA"/>
</dbReference>
<dbReference type="Pfam" id="PF19870">
    <property type="entry name" value="DUF6343"/>
    <property type="match status" value="1"/>
</dbReference>
<proteinExistence type="predicted"/>
<sequence>MNRSDRMWGWLSPTGERPRSALGLRLVLAVFGLVITGVCAVIAASNGWVAAAILSVVLALVAAVDLVVVLRRRRSERI</sequence>
<keyword evidence="1" id="KW-1133">Transmembrane helix</keyword>
<dbReference type="InterPro" id="IPR045924">
    <property type="entry name" value="DUF6343"/>
</dbReference>
<dbReference type="RefSeq" id="WP_312894752.1">
    <property type="nucleotide sequence ID" value="NZ_BAABAM010000004.1"/>
</dbReference>
<organism evidence="2 3">
    <name type="scientific">Nonomuraea soli</name>
    <dbReference type="NCBI Taxonomy" id="1032476"/>
    <lineage>
        <taxon>Bacteria</taxon>
        <taxon>Bacillati</taxon>
        <taxon>Actinomycetota</taxon>
        <taxon>Actinomycetes</taxon>
        <taxon>Streptosporangiales</taxon>
        <taxon>Streptosporangiaceae</taxon>
        <taxon>Nonomuraea</taxon>
    </lineage>
</organism>
<evidence type="ECO:0000313" key="3">
    <source>
        <dbReference type="Proteomes" id="UP000530928"/>
    </source>
</evidence>